<dbReference type="RefSeq" id="WP_208153378.1">
    <property type="nucleotide sequence ID" value="NZ_JAGEVF010000004.1"/>
</dbReference>
<organism evidence="3 4">
    <name type="scientific">Winogradskyella pelagia</name>
    <dbReference type="NCBI Taxonomy" id="2819984"/>
    <lineage>
        <taxon>Bacteria</taxon>
        <taxon>Pseudomonadati</taxon>
        <taxon>Bacteroidota</taxon>
        <taxon>Flavobacteriia</taxon>
        <taxon>Flavobacteriales</taxon>
        <taxon>Flavobacteriaceae</taxon>
        <taxon>Winogradskyella</taxon>
    </lineage>
</organism>
<evidence type="ECO:0000313" key="4">
    <source>
        <dbReference type="Proteomes" id="UP000676776"/>
    </source>
</evidence>
<dbReference type="InterPro" id="IPR018392">
    <property type="entry name" value="LysM"/>
</dbReference>
<dbReference type="PANTHER" id="PTHR33734:SF22">
    <property type="entry name" value="MEMBRANE-BOUND LYTIC MUREIN TRANSGLYCOSYLASE D"/>
    <property type="match status" value="1"/>
</dbReference>
<keyword evidence="4" id="KW-1185">Reference proteome</keyword>
<dbReference type="Proteomes" id="UP000676776">
    <property type="component" value="Unassembled WGS sequence"/>
</dbReference>
<dbReference type="CDD" id="cd00118">
    <property type="entry name" value="LysM"/>
    <property type="match status" value="3"/>
</dbReference>
<comment type="caution">
    <text evidence="3">The sequence shown here is derived from an EMBL/GenBank/DDBJ whole genome shotgun (WGS) entry which is preliminary data.</text>
</comment>
<feature type="domain" description="LysM" evidence="2">
    <location>
        <begin position="200"/>
        <end position="243"/>
    </location>
</feature>
<sequence>MLKLYSIFILILALTCSTLNIKAQEKSNFKEVVLDGKPAKLNLETGEITLIATEAIIDSLRKKKDTIETEDRELSKFHEVKEGESLLDISNQYKVSLTRLKKLNNLETTLINEGQVLLIDKGADNGKNTIAKNVNKKEVTPEATSFHKVQKGETLYSISKMYGLSVETLKSNNNLSSNLIKAGQVLRLVNDANNKEETSNTLLIKKGDTLYSIAKRFNTSVEKLKELNSLKNNVILVGQELRIR</sequence>
<dbReference type="InterPro" id="IPR036779">
    <property type="entry name" value="LysM_dom_sf"/>
</dbReference>
<feature type="domain" description="LysM" evidence="2">
    <location>
        <begin position="145"/>
        <end position="188"/>
    </location>
</feature>
<evidence type="ECO:0000313" key="3">
    <source>
        <dbReference type="EMBL" id="MBO3116318.1"/>
    </source>
</evidence>
<evidence type="ECO:0000259" key="2">
    <source>
        <dbReference type="PROSITE" id="PS51782"/>
    </source>
</evidence>
<dbReference type="Gene3D" id="3.10.350.10">
    <property type="entry name" value="LysM domain"/>
    <property type="match status" value="3"/>
</dbReference>
<reference evidence="3 4" key="1">
    <citation type="submission" date="2021-03" db="EMBL/GenBank/DDBJ databases">
        <title>Winogradskyella sp. nov., isolated from costal sediment.</title>
        <authorList>
            <person name="Gao C."/>
        </authorList>
    </citation>
    <scope>NUCLEOTIDE SEQUENCE [LARGE SCALE GENOMIC DNA]</scope>
    <source>
        <strain evidence="3 4">DF17</strain>
    </source>
</reference>
<dbReference type="PROSITE" id="PS51782">
    <property type="entry name" value="LYSM"/>
    <property type="match status" value="3"/>
</dbReference>
<feature type="signal peptide" evidence="1">
    <location>
        <begin position="1"/>
        <end position="23"/>
    </location>
</feature>
<dbReference type="SMART" id="SM00257">
    <property type="entry name" value="LysM"/>
    <property type="match status" value="3"/>
</dbReference>
<feature type="chain" id="PRO_5046385528" evidence="1">
    <location>
        <begin position="24"/>
        <end position="244"/>
    </location>
</feature>
<dbReference type="SUPFAM" id="SSF54106">
    <property type="entry name" value="LysM domain"/>
    <property type="match status" value="3"/>
</dbReference>
<dbReference type="PANTHER" id="PTHR33734">
    <property type="entry name" value="LYSM DOMAIN-CONTAINING GPI-ANCHORED PROTEIN 2"/>
    <property type="match status" value="1"/>
</dbReference>
<protein>
    <submittedName>
        <fullName evidence="3">LysM peptidoglycan-binding domain-containing protein</fullName>
    </submittedName>
</protein>
<gene>
    <name evidence="3" type="ORF">J4050_06145</name>
</gene>
<name>A0ABS3T0Q7_9FLAO</name>
<accession>A0ABS3T0Q7</accession>
<feature type="domain" description="LysM" evidence="2">
    <location>
        <begin position="76"/>
        <end position="119"/>
    </location>
</feature>
<evidence type="ECO:0000256" key="1">
    <source>
        <dbReference type="SAM" id="SignalP"/>
    </source>
</evidence>
<dbReference type="Pfam" id="PF01476">
    <property type="entry name" value="LysM"/>
    <property type="match status" value="3"/>
</dbReference>
<dbReference type="EMBL" id="JAGEVF010000004">
    <property type="protein sequence ID" value="MBO3116318.1"/>
    <property type="molecule type" value="Genomic_DNA"/>
</dbReference>
<keyword evidence="1" id="KW-0732">Signal</keyword>
<proteinExistence type="predicted"/>